<gene>
    <name evidence="1" type="ORF">AC499_0814</name>
</gene>
<protein>
    <submittedName>
        <fullName evidence="1">Uncharacterized protein</fullName>
    </submittedName>
</protein>
<name>A0ABR5KSD7_PSEAV</name>
<dbReference type="Proteomes" id="UP000037943">
    <property type="component" value="Unassembled WGS sequence"/>
</dbReference>
<proteinExistence type="predicted"/>
<accession>A0ABR5KSD7</accession>
<evidence type="ECO:0000313" key="1">
    <source>
        <dbReference type="EMBL" id="KPC17612.1"/>
    </source>
</evidence>
<evidence type="ECO:0000313" key="2">
    <source>
        <dbReference type="Proteomes" id="UP000037943"/>
    </source>
</evidence>
<organism evidence="1 2">
    <name type="scientific">Pseudomonas amygdali pv. lachrymans</name>
    <name type="common">Pseudomonas syringae pv. lachrymans</name>
    <dbReference type="NCBI Taxonomy" id="53707"/>
    <lineage>
        <taxon>Bacteria</taxon>
        <taxon>Pseudomonadati</taxon>
        <taxon>Pseudomonadota</taxon>
        <taxon>Gammaproteobacteria</taxon>
        <taxon>Pseudomonadales</taxon>
        <taxon>Pseudomonadaceae</taxon>
        <taxon>Pseudomonas</taxon>
        <taxon>Pseudomonas amygdali</taxon>
    </lineage>
</organism>
<sequence>MTPKAEIIDKFIEYLEHAQQYREHQAADQAKRNDQGR</sequence>
<dbReference type="EMBL" id="LGLK01000057">
    <property type="protein sequence ID" value="KPC17612.1"/>
    <property type="molecule type" value="Genomic_DNA"/>
</dbReference>
<reference evidence="1 2" key="2">
    <citation type="submission" date="2015-10" db="EMBL/GenBank/DDBJ databases">
        <title>Comparative genomics and high-throughput reverse genetic screens identify a new phytobacterial MAMP and an Arabidopsis receptor required for immune elicitation.</title>
        <authorList>
            <person name="Mott G.A."/>
            <person name="Thakur S."/>
            <person name="Wang P.W."/>
            <person name="Desveaux D."/>
            <person name="Guttman D.S."/>
        </authorList>
    </citation>
    <scope>NUCLEOTIDE SEQUENCE [LARGE SCALE GENOMIC DNA]</scope>
    <source>
        <strain evidence="1 2">107</strain>
    </source>
</reference>
<comment type="caution">
    <text evidence="1">The sequence shown here is derived from an EMBL/GenBank/DDBJ whole genome shotgun (WGS) entry which is preliminary data.</text>
</comment>
<keyword evidence="2" id="KW-1185">Reference proteome</keyword>
<reference evidence="1 2" key="1">
    <citation type="submission" date="2015-07" db="EMBL/GenBank/DDBJ databases">
        <authorList>
            <person name="O'Brien H.E."/>
            <person name="Thakur S."/>
            <person name="Gong Y."/>
            <person name="Wang P.W."/>
            <person name="Guttman D.S."/>
        </authorList>
    </citation>
    <scope>NUCLEOTIDE SEQUENCE [LARGE SCALE GENOMIC DNA]</scope>
    <source>
        <strain evidence="1 2">107</strain>
    </source>
</reference>